<dbReference type="HOGENOM" id="CLU_646904_0_0_6"/>
<keyword evidence="1" id="KW-0732">Signal</keyword>
<reference evidence="4" key="3">
    <citation type="submission" date="2011-05" db="EMBL/GenBank/DDBJ databases">
        <title>Complete sequence of Methylomonas methanica MC09.</title>
        <authorList>
            <consortium name="US DOE Joint Genome Institute"/>
            <person name="Lucas S."/>
            <person name="Han J."/>
            <person name="Lapidus A."/>
            <person name="Cheng J.-F."/>
            <person name="Goodwin L."/>
            <person name="Pitluck S."/>
            <person name="Peters L."/>
            <person name="Mikhailova N."/>
            <person name="Teshima H."/>
            <person name="Han C."/>
            <person name="Tapia R."/>
            <person name="Land M."/>
            <person name="Hauser L."/>
            <person name="Kyrpides N."/>
            <person name="Ivanova N."/>
            <person name="Pagani I."/>
            <person name="Stein L."/>
            <person name="Woyke T."/>
        </authorList>
    </citation>
    <scope>NUCLEOTIDE SEQUENCE [LARGE SCALE GENOMIC DNA]</scope>
    <source>
        <strain evidence="4">MC09</strain>
    </source>
</reference>
<reference key="2">
    <citation type="submission" date="2011-05" db="EMBL/GenBank/DDBJ databases">
        <title>Complete genome sequence of the aerobic marine methanotroph Methylomonas methanica MC09.</title>
        <authorList>
            <person name="Boden R."/>
            <person name="Cunliffe M."/>
            <person name="Scanlan J."/>
            <person name="Moussard H."/>
            <person name="Kits K.D."/>
            <person name="Klotz M."/>
            <person name="Jetten M."/>
            <person name="Vuilleumier S."/>
            <person name="Han J."/>
            <person name="Peters L."/>
            <person name="Mikhailova N."/>
            <person name="Teshima H."/>
            <person name="Tapia R."/>
            <person name="Kyrpides N."/>
            <person name="Ivanova N."/>
            <person name="Pagani I."/>
            <person name="Cheng J.-F."/>
            <person name="Goodwin L."/>
            <person name="Han C."/>
            <person name="Hauser L."/>
            <person name="Land M."/>
            <person name="Lapidus A."/>
            <person name="Lucas S."/>
            <person name="Pitluck S."/>
            <person name="Woyke T."/>
            <person name="Stein L.Y."/>
            <person name="Murrell C."/>
        </authorList>
    </citation>
    <scope>NUCLEOTIDE SEQUENCE</scope>
    <source>
        <strain>MC09</strain>
    </source>
</reference>
<evidence type="ECO:0000313" key="4">
    <source>
        <dbReference type="Proteomes" id="UP000008888"/>
    </source>
</evidence>
<keyword evidence="2" id="KW-0472">Membrane</keyword>
<proteinExistence type="predicted"/>
<sequence>MPENNVVIIDLDDSILDLSERRYQLFKRHFPKAQVKEEETRRDVTLSFLGDRRSPSARQYLEDFSNQEVVSSIELKAIPGSVEAINGLISQKINLAFLTSRHISLKEDTINSLRNIGIEQDSYVLYMHEDKEPLDPIDKVAEISYKVTQMQNISTSNNVIASVGDRISDINAAIVAKIPAILIETTKYDKEDWNQLKLHNHVGLVRCDSWSEVLLNIGQFQSGNAQMIELRQSFTEQYSSWLQNLNSLCTIDVAISAILATFSSRAILNDSLDAFSRTAAIGPLIISLFSIVFAIRAFTSRYTSGSETNKAIVPQLKQIFSILLDSGKEGTKYRKGDAIDDYLELRKMNHASQSRAHLDFFYKRYGTHNSNALLNLRLYEIRAVNYAKAYAEHIASTLLVWGVAYMVIWVICVAIFDPSIKIKF</sequence>
<name>F9ZXU8_METMM</name>
<dbReference type="Pfam" id="PF03767">
    <property type="entry name" value="Acid_phosphat_B"/>
    <property type="match status" value="1"/>
</dbReference>
<dbReference type="eggNOG" id="COG0546">
    <property type="taxonomic scope" value="Bacteria"/>
</dbReference>
<gene>
    <name evidence="3" type="ordered locus">Metme_0075</name>
</gene>
<dbReference type="RefSeq" id="WP_013816800.1">
    <property type="nucleotide sequence ID" value="NC_015572.1"/>
</dbReference>
<dbReference type="Gene3D" id="3.40.50.1000">
    <property type="entry name" value="HAD superfamily/HAD-like"/>
    <property type="match status" value="1"/>
</dbReference>
<keyword evidence="2" id="KW-1133">Transmembrane helix</keyword>
<dbReference type="InterPro" id="IPR023214">
    <property type="entry name" value="HAD_sf"/>
</dbReference>
<feature type="transmembrane region" description="Helical" evidence="2">
    <location>
        <begin position="274"/>
        <end position="295"/>
    </location>
</feature>
<evidence type="ECO:0000256" key="1">
    <source>
        <dbReference type="ARBA" id="ARBA00022729"/>
    </source>
</evidence>
<dbReference type="InterPro" id="IPR036412">
    <property type="entry name" value="HAD-like_sf"/>
</dbReference>
<keyword evidence="4" id="KW-1185">Reference proteome</keyword>
<accession>F9ZXU8</accession>
<keyword evidence="2" id="KW-0812">Transmembrane</keyword>
<protein>
    <submittedName>
        <fullName evidence="3">Uncharacterized protein</fullName>
    </submittedName>
</protein>
<feature type="transmembrane region" description="Helical" evidence="2">
    <location>
        <begin position="394"/>
        <end position="416"/>
    </location>
</feature>
<dbReference type="KEGG" id="mmt:Metme_0075"/>
<dbReference type="SUPFAM" id="SSF56784">
    <property type="entry name" value="HAD-like"/>
    <property type="match status" value="1"/>
</dbReference>
<dbReference type="Proteomes" id="UP000008888">
    <property type="component" value="Chromosome"/>
</dbReference>
<dbReference type="AlphaFoldDB" id="F9ZXU8"/>
<evidence type="ECO:0000313" key="3">
    <source>
        <dbReference type="EMBL" id="AEF98527.1"/>
    </source>
</evidence>
<organism evidence="3 4">
    <name type="scientific">Methylomonas methanica (strain DSM 25384 / MC09)</name>
    <dbReference type="NCBI Taxonomy" id="857087"/>
    <lineage>
        <taxon>Bacteria</taxon>
        <taxon>Pseudomonadati</taxon>
        <taxon>Pseudomonadota</taxon>
        <taxon>Gammaproteobacteria</taxon>
        <taxon>Methylococcales</taxon>
        <taxon>Methylococcaceae</taxon>
        <taxon>Methylomonas</taxon>
    </lineage>
</organism>
<dbReference type="EMBL" id="CP002738">
    <property type="protein sequence ID" value="AEF98527.1"/>
    <property type="molecule type" value="Genomic_DNA"/>
</dbReference>
<evidence type="ECO:0000256" key="2">
    <source>
        <dbReference type="SAM" id="Phobius"/>
    </source>
</evidence>
<reference evidence="3 4" key="1">
    <citation type="journal article" date="2011" name="J. Bacteriol.">
        <title>Complete Genome Sequence of the Aerobic Marine Methanotroph Methylomonas methanica MC09.</title>
        <authorList>
            <person name="Boden R."/>
            <person name="Cunliffe M."/>
            <person name="Scanlan J."/>
            <person name="Moussard H."/>
            <person name="Kits K.D."/>
            <person name="Klotz M.G."/>
            <person name="Jetten M.S."/>
            <person name="Vuilleumier S."/>
            <person name="Han J."/>
            <person name="Peters L."/>
            <person name="Mikhailova N."/>
            <person name="Teshima H."/>
            <person name="Tapia R."/>
            <person name="Kyrpides N."/>
            <person name="Ivanova N."/>
            <person name="Pagani I."/>
            <person name="Cheng J.F."/>
            <person name="Goodwin L."/>
            <person name="Han C."/>
            <person name="Hauser L."/>
            <person name="Land M.L."/>
            <person name="Lapidus A."/>
            <person name="Lucas S."/>
            <person name="Pitluck S."/>
            <person name="Woyke T."/>
            <person name="Stein L."/>
            <person name="Murrell J.C."/>
        </authorList>
    </citation>
    <scope>NUCLEOTIDE SEQUENCE [LARGE SCALE GENOMIC DNA]</scope>
    <source>
        <strain evidence="3 4">MC09</strain>
    </source>
</reference>
<dbReference type="STRING" id="857087.Metme_0075"/>
<dbReference type="InterPro" id="IPR005519">
    <property type="entry name" value="Acid_phosphat_B-like"/>
</dbReference>